<keyword evidence="2" id="KW-1185">Reference proteome</keyword>
<evidence type="ECO:0000313" key="2">
    <source>
        <dbReference type="Proteomes" id="UP000770717"/>
    </source>
</evidence>
<protein>
    <submittedName>
        <fullName evidence="1">Uncharacterized protein</fullName>
    </submittedName>
</protein>
<dbReference type="Proteomes" id="UP000770717">
    <property type="component" value="Unassembled WGS sequence"/>
</dbReference>
<evidence type="ECO:0000313" key="1">
    <source>
        <dbReference type="EMBL" id="KAG9464784.1"/>
    </source>
</evidence>
<dbReference type="AlphaFoldDB" id="A0A8J6E909"/>
<reference evidence="1" key="1">
    <citation type="thesis" date="2020" institute="ProQuest LLC" country="789 East Eisenhower Parkway, Ann Arbor, MI, USA">
        <title>Comparative Genomics and Chromosome Evolution.</title>
        <authorList>
            <person name="Mudd A.B."/>
        </authorList>
    </citation>
    <scope>NUCLEOTIDE SEQUENCE</scope>
    <source>
        <strain evidence="1">HN-11 Male</strain>
        <tissue evidence="1">Kidney and liver</tissue>
    </source>
</reference>
<proteinExistence type="predicted"/>
<organism evidence="1 2">
    <name type="scientific">Eleutherodactylus coqui</name>
    <name type="common">Puerto Rican coqui</name>
    <dbReference type="NCBI Taxonomy" id="57060"/>
    <lineage>
        <taxon>Eukaryota</taxon>
        <taxon>Metazoa</taxon>
        <taxon>Chordata</taxon>
        <taxon>Craniata</taxon>
        <taxon>Vertebrata</taxon>
        <taxon>Euteleostomi</taxon>
        <taxon>Amphibia</taxon>
        <taxon>Batrachia</taxon>
        <taxon>Anura</taxon>
        <taxon>Neobatrachia</taxon>
        <taxon>Hyloidea</taxon>
        <taxon>Eleutherodactylidae</taxon>
        <taxon>Eleutherodactylinae</taxon>
        <taxon>Eleutherodactylus</taxon>
        <taxon>Eleutherodactylus</taxon>
    </lineage>
</organism>
<dbReference type="EMBL" id="WNTK01003902">
    <property type="protein sequence ID" value="KAG9464784.1"/>
    <property type="molecule type" value="Genomic_DNA"/>
</dbReference>
<name>A0A8J6E909_ELECQ</name>
<sequence>MGSTWSSISLILPSAAVNFSEIFCTPCLSSPMCSCKVPNCWYMACTVFVHLVWALLHQRLLLALSLYVSAFSPHCVSDLPPHFSPSP</sequence>
<comment type="caution">
    <text evidence="1">The sequence shown here is derived from an EMBL/GenBank/DDBJ whole genome shotgun (WGS) entry which is preliminary data.</text>
</comment>
<gene>
    <name evidence="1" type="ORF">GDO78_019384</name>
</gene>
<accession>A0A8J6E909</accession>